<dbReference type="OrthoDB" id="10500570at2759"/>
<feature type="compositionally biased region" description="Basic and acidic residues" evidence="1">
    <location>
        <begin position="367"/>
        <end position="377"/>
    </location>
</feature>
<organism evidence="2 3">
    <name type="scientific">Kwoniella mangroviensis CBS 10435</name>
    <dbReference type="NCBI Taxonomy" id="1331196"/>
    <lineage>
        <taxon>Eukaryota</taxon>
        <taxon>Fungi</taxon>
        <taxon>Dikarya</taxon>
        <taxon>Basidiomycota</taxon>
        <taxon>Agaricomycotina</taxon>
        <taxon>Tremellomycetes</taxon>
        <taxon>Tremellales</taxon>
        <taxon>Cryptococcaceae</taxon>
        <taxon>Kwoniella</taxon>
    </lineage>
</organism>
<dbReference type="AlphaFoldDB" id="A0A1B9IJD3"/>
<feature type="region of interest" description="Disordered" evidence="1">
    <location>
        <begin position="367"/>
        <end position="404"/>
    </location>
</feature>
<keyword evidence="3" id="KW-1185">Reference proteome</keyword>
<evidence type="ECO:0000256" key="1">
    <source>
        <dbReference type="SAM" id="MobiDB-lite"/>
    </source>
</evidence>
<name>A0A1B9IJD3_9TREE</name>
<sequence>MSGLNNGVATRLSPFTIPKDIGLQLNALWNYVFVFQKPWEYDYPTLKRRVELIRDANQRGIMVWSSLARVTDHKKHHMLVYLGSIPPAREFGRDTDQWNHITIETYSRLVERAEYQALALRDMQMPQPPQGFPLEKEHFEEICSLNRETVKIWRQTQAMLSSWMFRMEEGTGLTKAGDVEVKLMSLIRVDVDQVDQEYTEVVLKTAFEEEDQRRHQRAWSPEDTEISIQTYISGMSVDVNQYDPPPPLKARYLPFRLDTILDYHPSPSSVATSMRVGPKYATPGDVECRLAIARWRASISREEVEDREEDPGSDAETIRGLSRPATPRAPHAASIVSDRSDATTHLAYASDEEELIFISVSERAYAHMEREHQRGLEEGEIGEGEIGDGELERGELEEGEMAED</sequence>
<feature type="compositionally biased region" description="Acidic residues" evidence="1">
    <location>
        <begin position="378"/>
        <end position="389"/>
    </location>
</feature>
<dbReference type="EMBL" id="KI669466">
    <property type="protein sequence ID" value="OCF55484.1"/>
    <property type="molecule type" value="Genomic_DNA"/>
</dbReference>
<dbReference type="Proteomes" id="UP000092583">
    <property type="component" value="Unassembled WGS sequence"/>
</dbReference>
<reference evidence="2 3" key="1">
    <citation type="submission" date="2013-07" db="EMBL/GenBank/DDBJ databases">
        <title>The Genome Sequence of Kwoniella mangroviensis CBS10435.</title>
        <authorList>
            <consortium name="The Broad Institute Genome Sequencing Platform"/>
            <person name="Cuomo C."/>
            <person name="Litvintseva A."/>
            <person name="Chen Y."/>
            <person name="Heitman J."/>
            <person name="Sun S."/>
            <person name="Springer D."/>
            <person name="Dromer F."/>
            <person name="Young S.K."/>
            <person name="Zeng Q."/>
            <person name="Gargeya S."/>
            <person name="Fitzgerald M."/>
            <person name="Abouelleil A."/>
            <person name="Alvarado L."/>
            <person name="Berlin A.M."/>
            <person name="Chapman S.B."/>
            <person name="Dewar J."/>
            <person name="Goldberg J."/>
            <person name="Griggs A."/>
            <person name="Gujja S."/>
            <person name="Hansen M."/>
            <person name="Howarth C."/>
            <person name="Imamovic A."/>
            <person name="Larimer J."/>
            <person name="McCowan C."/>
            <person name="Murphy C."/>
            <person name="Pearson M."/>
            <person name="Priest M."/>
            <person name="Roberts A."/>
            <person name="Saif S."/>
            <person name="Shea T."/>
            <person name="Sykes S."/>
            <person name="Wortman J."/>
            <person name="Nusbaum C."/>
            <person name="Birren B."/>
        </authorList>
    </citation>
    <scope>NUCLEOTIDE SEQUENCE [LARGE SCALE GENOMIC DNA]</scope>
    <source>
        <strain evidence="2 3">CBS 10435</strain>
    </source>
</reference>
<gene>
    <name evidence="2" type="ORF">L486_06968</name>
</gene>
<accession>A0A1B9IJD3</accession>
<evidence type="ECO:0000313" key="3">
    <source>
        <dbReference type="Proteomes" id="UP000092583"/>
    </source>
</evidence>
<evidence type="ECO:0000313" key="2">
    <source>
        <dbReference type="EMBL" id="OCF55484.1"/>
    </source>
</evidence>
<protein>
    <submittedName>
        <fullName evidence="2">Uncharacterized protein</fullName>
    </submittedName>
</protein>
<proteinExistence type="predicted"/>
<feature type="region of interest" description="Disordered" evidence="1">
    <location>
        <begin position="300"/>
        <end position="339"/>
    </location>
</feature>
<reference evidence="3" key="2">
    <citation type="submission" date="2013-12" db="EMBL/GenBank/DDBJ databases">
        <title>Evolution of pathogenesis and genome organization in the Tremellales.</title>
        <authorList>
            <person name="Cuomo C."/>
            <person name="Litvintseva A."/>
            <person name="Heitman J."/>
            <person name="Chen Y."/>
            <person name="Sun S."/>
            <person name="Springer D."/>
            <person name="Dromer F."/>
            <person name="Young S."/>
            <person name="Zeng Q."/>
            <person name="Chapman S."/>
            <person name="Gujja S."/>
            <person name="Saif S."/>
            <person name="Birren B."/>
        </authorList>
    </citation>
    <scope>NUCLEOTIDE SEQUENCE [LARGE SCALE GENOMIC DNA]</scope>
    <source>
        <strain evidence="3">CBS 10435</strain>
    </source>
</reference>